<dbReference type="PANTHER" id="PTHR19963">
    <property type="entry name" value="CCHC-TYPE DOMAIN-CONTAINING PROTEIN"/>
    <property type="match status" value="1"/>
</dbReference>
<evidence type="ECO:0000313" key="1">
    <source>
        <dbReference type="EMBL" id="MPC73291.1"/>
    </source>
</evidence>
<protein>
    <submittedName>
        <fullName evidence="1">Uncharacterized protein</fullName>
    </submittedName>
</protein>
<dbReference type="PANTHER" id="PTHR19963:SF30">
    <property type="entry name" value="ENDONUCLEASE_EXONUCLEASE_PHOSPHATASE DOMAIN-CONTAINING PROTEIN"/>
    <property type="match status" value="1"/>
</dbReference>
<proteinExistence type="predicted"/>
<dbReference type="Gene3D" id="3.90.1150.10">
    <property type="entry name" value="Aspartate Aminotransferase, domain 1"/>
    <property type="match status" value="1"/>
</dbReference>
<gene>
    <name evidence="1" type="ORF">E2C01_067614</name>
</gene>
<organism evidence="1 2">
    <name type="scientific">Portunus trituberculatus</name>
    <name type="common">Swimming crab</name>
    <name type="synonym">Neptunus trituberculatus</name>
    <dbReference type="NCBI Taxonomy" id="210409"/>
    <lineage>
        <taxon>Eukaryota</taxon>
        <taxon>Metazoa</taxon>
        <taxon>Ecdysozoa</taxon>
        <taxon>Arthropoda</taxon>
        <taxon>Crustacea</taxon>
        <taxon>Multicrustacea</taxon>
        <taxon>Malacostraca</taxon>
        <taxon>Eumalacostraca</taxon>
        <taxon>Eucarida</taxon>
        <taxon>Decapoda</taxon>
        <taxon>Pleocyemata</taxon>
        <taxon>Brachyura</taxon>
        <taxon>Eubrachyura</taxon>
        <taxon>Portunoidea</taxon>
        <taxon>Portunidae</taxon>
        <taxon>Portuninae</taxon>
        <taxon>Portunus</taxon>
    </lineage>
</organism>
<accession>A0A5B7HK99</accession>
<name>A0A5B7HK99_PORTR</name>
<dbReference type="OrthoDB" id="8300685at2759"/>
<reference evidence="1 2" key="1">
    <citation type="submission" date="2019-05" db="EMBL/GenBank/DDBJ databases">
        <title>Another draft genome of Portunus trituberculatus and its Hox gene families provides insights of decapod evolution.</title>
        <authorList>
            <person name="Jeong J.-H."/>
            <person name="Song I."/>
            <person name="Kim S."/>
            <person name="Choi T."/>
            <person name="Kim D."/>
            <person name="Ryu S."/>
            <person name="Kim W."/>
        </authorList>
    </citation>
    <scope>NUCLEOTIDE SEQUENCE [LARGE SCALE GENOMIC DNA]</scope>
    <source>
        <tissue evidence="1">Muscle</tissue>
    </source>
</reference>
<dbReference type="InterPro" id="IPR015422">
    <property type="entry name" value="PyrdxlP-dep_Trfase_small"/>
</dbReference>
<dbReference type="AlphaFoldDB" id="A0A5B7HK99"/>
<comment type="caution">
    <text evidence="1">The sequence shown here is derived from an EMBL/GenBank/DDBJ whole genome shotgun (WGS) entry which is preliminary data.</text>
</comment>
<dbReference type="EMBL" id="VSRR010036495">
    <property type="protein sequence ID" value="MPC73291.1"/>
    <property type="molecule type" value="Genomic_DNA"/>
</dbReference>
<keyword evidence="2" id="KW-1185">Reference proteome</keyword>
<sequence length="102" mass="11658">MLRRHFGSVFQAEVYREQLKGRTHQQGESLPQLTQAVESLVHHVYPVVPEEMVTLLYRDAFIDALEDQQVAIYVKQAPPADVQQALARAMEFEAFLYTIAAL</sequence>
<evidence type="ECO:0000313" key="2">
    <source>
        <dbReference type="Proteomes" id="UP000324222"/>
    </source>
</evidence>
<dbReference type="Proteomes" id="UP000324222">
    <property type="component" value="Unassembled WGS sequence"/>
</dbReference>